<evidence type="ECO:0000313" key="2">
    <source>
        <dbReference type="EMBL" id="MFD1224716.1"/>
    </source>
</evidence>
<feature type="signal peptide" evidence="1">
    <location>
        <begin position="1"/>
        <end position="24"/>
    </location>
</feature>
<dbReference type="Pfam" id="PF01547">
    <property type="entry name" value="SBP_bac_1"/>
    <property type="match status" value="1"/>
</dbReference>
<protein>
    <submittedName>
        <fullName evidence="2">ABC transporter substrate-binding protein</fullName>
    </submittedName>
</protein>
<dbReference type="Proteomes" id="UP001597180">
    <property type="component" value="Unassembled WGS sequence"/>
</dbReference>
<feature type="chain" id="PRO_5046597312" evidence="1">
    <location>
        <begin position="25"/>
        <end position="439"/>
    </location>
</feature>
<dbReference type="PROSITE" id="PS51257">
    <property type="entry name" value="PROKAR_LIPOPROTEIN"/>
    <property type="match status" value="1"/>
</dbReference>
<organism evidence="2 3">
    <name type="scientific">Paenibacillus vulneris</name>
    <dbReference type="NCBI Taxonomy" id="1133364"/>
    <lineage>
        <taxon>Bacteria</taxon>
        <taxon>Bacillati</taxon>
        <taxon>Bacillota</taxon>
        <taxon>Bacilli</taxon>
        <taxon>Bacillales</taxon>
        <taxon>Paenibacillaceae</taxon>
        <taxon>Paenibacillus</taxon>
    </lineage>
</organism>
<dbReference type="SUPFAM" id="SSF53850">
    <property type="entry name" value="Periplasmic binding protein-like II"/>
    <property type="match status" value="1"/>
</dbReference>
<gene>
    <name evidence="2" type="ORF">ACFQ4B_31860</name>
</gene>
<name>A0ABW3UY46_9BACL</name>
<keyword evidence="3" id="KW-1185">Reference proteome</keyword>
<reference evidence="3" key="1">
    <citation type="journal article" date="2019" name="Int. J. Syst. Evol. Microbiol.">
        <title>The Global Catalogue of Microorganisms (GCM) 10K type strain sequencing project: providing services to taxonomists for standard genome sequencing and annotation.</title>
        <authorList>
            <consortium name="The Broad Institute Genomics Platform"/>
            <consortium name="The Broad Institute Genome Sequencing Center for Infectious Disease"/>
            <person name="Wu L."/>
            <person name="Ma J."/>
        </authorList>
    </citation>
    <scope>NUCLEOTIDE SEQUENCE [LARGE SCALE GENOMIC DNA]</scope>
    <source>
        <strain evidence="3">CCUG 53270</strain>
    </source>
</reference>
<keyword evidence="1" id="KW-0732">Signal</keyword>
<dbReference type="EMBL" id="JBHTLU010000047">
    <property type="protein sequence ID" value="MFD1224716.1"/>
    <property type="molecule type" value="Genomic_DNA"/>
</dbReference>
<evidence type="ECO:0000313" key="3">
    <source>
        <dbReference type="Proteomes" id="UP001597180"/>
    </source>
</evidence>
<dbReference type="InterPro" id="IPR050490">
    <property type="entry name" value="Bact_solute-bd_prot1"/>
</dbReference>
<dbReference type="PANTHER" id="PTHR43649">
    <property type="entry name" value="ARABINOSE-BINDING PROTEIN-RELATED"/>
    <property type="match status" value="1"/>
</dbReference>
<accession>A0ABW3UY46</accession>
<dbReference type="Gene3D" id="3.40.190.10">
    <property type="entry name" value="Periplasmic binding protein-like II"/>
    <property type="match status" value="1"/>
</dbReference>
<comment type="caution">
    <text evidence="2">The sequence shown here is derived from an EMBL/GenBank/DDBJ whole genome shotgun (WGS) entry which is preliminary data.</text>
</comment>
<sequence>MIQWSGKQGAAVLSLVLLAGMLSACGGKETATGKDQPAVKEENKDPVTVTFGIRPSYMTDNEIQRYIIDPVKKKYPYITVDIVKLDDKNNSFEKLLVAGALPDINVTNSLTLQGTKLLGIQEDMTAIIKENNYDLSRFQSELLDTVKANNQTDYLVGIPYYVQFNALYYNKDIFDKFGVPYPKDGMTWYEVTELAKQMTRMDNGVQYRGLEPDSVYRPASQLSLPLIDPKSYKSIVNTDQWKTVLEMVKNVYSIPGNNKVQPFSPGVNAFVKDRTIAMLAGLNNLGNLAEVKDVWNNWDLASYPVFAERPGIGTQADMHIMLMSPSSKVKDAAFKVMTTVVSDEVQLDMSHMGKGSVLKDKKFQEEFGKDLDFLKGKNIQAVFKTKPAPAFPPTEFASEAFNQITNLMKTIMKENMDVNTAMRQYNEQMDKFIEQNRKP</sequence>
<dbReference type="InterPro" id="IPR006059">
    <property type="entry name" value="SBP"/>
</dbReference>
<proteinExistence type="predicted"/>
<dbReference type="PANTHER" id="PTHR43649:SF12">
    <property type="entry name" value="DIACETYLCHITOBIOSE BINDING PROTEIN DASA"/>
    <property type="match status" value="1"/>
</dbReference>
<dbReference type="RefSeq" id="WP_079912321.1">
    <property type="nucleotide sequence ID" value="NZ_BAABJG010000010.1"/>
</dbReference>
<evidence type="ECO:0000256" key="1">
    <source>
        <dbReference type="SAM" id="SignalP"/>
    </source>
</evidence>